<evidence type="ECO:0000313" key="1">
    <source>
        <dbReference type="EMBL" id="KAK2185258.1"/>
    </source>
</evidence>
<evidence type="ECO:0000313" key="2">
    <source>
        <dbReference type="Proteomes" id="UP001209878"/>
    </source>
</evidence>
<comment type="caution">
    <text evidence="1">The sequence shown here is derived from an EMBL/GenBank/DDBJ whole genome shotgun (WGS) entry which is preliminary data.</text>
</comment>
<dbReference type="EMBL" id="JAODUO010000241">
    <property type="protein sequence ID" value="KAK2185258.1"/>
    <property type="molecule type" value="Genomic_DNA"/>
</dbReference>
<dbReference type="PANTHER" id="PTHR35558">
    <property type="entry name" value="SGNH_HYDRO DOMAIN-CONTAINING PROTEIN"/>
    <property type="match status" value="1"/>
</dbReference>
<organism evidence="1 2">
    <name type="scientific">Ridgeia piscesae</name>
    <name type="common">Tubeworm</name>
    <dbReference type="NCBI Taxonomy" id="27915"/>
    <lineage>
        <taxon>Eukaryota</taxon>
        <taxon>Metazoa</taxon>
        <taxon>Spiralia</taxon>
        <taxon>Lophotrochozoa</taxon>
        <taxon>Annelida</taxon>
        <taxon>Polychaeta</taxon>
        <taxon>Sedentaria</taxon>
        <taxon>Canalipalpata</taxon>
        <taxon>Sabellida</taxon>
        <taxon>Siboglinidae</taxon>
        <taxon>Ridgeia</taxon>
    </lineage>
</organism>
<dbReference type="Proteomes" id="UP001209878">
    <property type="component" value="Unassembled WGS sequence"/>
</dbReference>
<name>A0AAD9NZB0_RIDPI</name>
<dbReference type="AlphaFoldDB" id="A0AAD9NZB0"/>
<dbReference type="PANTHER" id="PTHR35558:SF1">
    <property type="entry name" value="ENDONUCLEASE_EXONUCLEASE_PHOSPHATASE DOMAIN-CONTAINING PROTEIN"/>
    <property type="match status" value="1"/>
</dbReference>
<reference evidence="1" key="1">
    <citation type="journal article" date="2023" name="Mol. Biol. Evol.">
        <title>Third-Generation Sequencing Reveals the Adaptive Role of the Epigenome in Three Deep-Sea Polychaetes.</title>
        <authorList>
            <person name="Perez M."/>
            <person name="Aroh O."/>
            <person name="Sun Y."/>
            <person name="Lan Y."/>
            <person name="Juniper S.K."/>
            <person name="Young C.R."/>
            <person name="Angers B."/>
            <person name="Qian P.Y."/>
        </authorList>
    </citation>
    <scope>NUCLEOTIDE SEQUENCE</scope>
    <source>
        <strain evidence="1">R07B-5</strain>
    </source>
</reference>
<evidence type="ECO:0008006" key="3">
    <source>
        <dbReference type="Google" id="ProtNLM"/>
    </source>
</evidence>
<protein>
    <recommendedName>
        <fullName evidence="3">C3H1-type domain-containing protein</fullName>
    </recommendedName>
</protein>
<keyword evidence="2" id="KW-1185">Reference proteome</keyword>
<proteinExistence type="predicted"/>
<sequence length="146" mass="16533">MSIYLTQPVHYPEAPAMLKYIQTIRDLSERGSNWQGYDESFRALRGLHSWGWDTVESELWLQAGRTVCVSYSGAPFQSKGVARRPGQQSNNPCFAFNKGLQCDGRRCRYQHKCKRCGAGHPATQCPRFRQASTGMFPAIAQRCPTQ</sequence>
<accession>A0AAD9NZB0</accession>
<gene>
    <name evidence="1" type="ORF">NP493_241g04039</name>
</gene>